<accession>A0A9D1VPN4</accession>
<dbReference type="InterPro" id="IPR050624">
    <property type="entry name" value="HTH-type_Tx_Regulator"/>
</dbReference>
<feature type="domain" description="HTH tetR-type" evidence="3">
    <location>
        <begin position="17"/>
        <end position="77"/>
    </location>
</feature>
<dbReference type="GO" id="GO:0003677">
    <property type="term" value="F:DNA binding"/>
    <property type="evidence" value="ECO:0007669"/>
    <property type="project" value="UniProtKB-UniRule"/>
</dbReference>
<keyword evidence="1 2" id="KW-0238">DNA-binding</keyword>
<name>A0A9D1VPN4_9FIRM</name>
<comment type="caution">
    <text evidence="4">The sequence shown here is derived from an EMBL/GenBank/DDBJ whole genome shotgun (WGS) entry which is preliminary data.</text>
</comment>
<dbReference type="PANTHER" id="PTHR43479:SF7">
    <property type="entry name" value="TETR-FAMILY TRANSCRIPTIONAL REGULATOR"/>
    <property type="match status" value="1"/>
</dbReference>
<evidence type="ECO:0000313" key="4">
    <source>
        <dbReference type="EMBL" id="HIX39147.1"/>
    </source>
</evidence>
<dbReference type="EMBL" id="DXFG01000343">
    <property type="protein sequence ID" value="HIX39147.1"/>
    <property type="molecule type" value="Genomic_DNA"/>
</dbReference>
<sequence>MGRKDDIKPRKTDRRTIYTRNVIKDALLEAMKEKAFEQITVTDVCRRAEVTRATYYLHYQSLNQVLDELLNDALQIADQDCQKQEEDALQILSLLAGEQADHLREKESLLPVCHRVAQLPKYQVIFQDETISGYVVNRIYQCQRQKLAPVFAKELHLSKKEAEMLTLFVITGTYNVNKSLHWKKNNTWYQMHSMLLKFTAGGYDRLKNADRQEESKPPM</sequence>
<organism evidence="4 5">
    <name type="scientific">Candidatus Blautia pullistercoris</name>
    <dbReference type="NCBI Taxonomy" id="2838499"/>
    <lineage>
        <taxon>Bacteria</taxon>
        <taxon>Bacillati</taxon>
        <taxon>Bacillota</taxon>
        <taxon>Clostridia</taxon>
        <taxon>Lachnospirales</taxon>
        <taxon>Lachnospiraceae</taxon>
        <taxon>Blautia</taxon>
    </lineage>
</organism>
<dbReference type="InterPro" id="IPR001647">
    <property type="entry name" value="HTH_TetR"/>
</dbReference>
<proteinExistence type="predicted"/>
<dbReference type="SUPFAM" id="SSF46689">
    <property type="entry name" value="Homeodomain-like"/>
    <property type="match status" value="1"/>
</dbReference>
<dbReference type="Proteomes" id="UP000824230">
    <property type="component" value="Unassembled WGS sequence"/>
</dbReference>
<dbReference type="PANTHER" id="PTHR43479">
    <property type="entry name" value="ACREF/ENVCD OPERON REPRESSOR-RELATED"/>
    <property type="match status" value="1"/>
</dbReference>
<protein>
    <submittedName>
        <fullName evidence="4">TetR/AcrR family transcriptional regulator</fullName>
    </submittedName>
</protein>
<feature type="DNA-binding region" description="H-T-H motif" evidence="2">
    <location>
        <begin position="40"/>
        <end position="59"/>
    </location>
</feature>
<dbReference type="AlphaFoldDB" id="A0A9D1VPN4"/>
<dbReference type="InterPro" id="IPR009057">
    <property type="entry name" value="Homeodomain-like_sf"/>
</dbReference>
<evidence type="ECO:0000313" key="5">
    <source>
        <dbReference type="Proteomes" id="UP000824230"/>
    </source>
</evidence>
<reference evidence="4" key="1">
    <citation type="journal article" date="2021" name="PeerJ">
        <title>Extensive microbial diversity within the chicken gut microbiome revealed by metagenomics and culture.</title>
        <authorList>
            <person name="Gilroy R."/>
            <person name="Ravi A."/>
            <person name="Getino M."/>
            <person name="Pursley I."/>
            <person name="Horton D.L."/>
            <person name="Alikhan N.F."/>
            <person name="Baker D."/>
            <person name="Gharbi K."/>
            <person name="Hall N."/>
            <person name="Watson M."/>
            <person name="Adriaenssens E.M."/>
            <person name="Foster-Nyarko E."/>
            <person name="Jarju S."/>
            <person name="Secka A."/>
            <person name="Antonio M."/>
            <person name="Oren A."/>
            <person name="Chaudhuri R.R."/>
            <person name="La Ragione R."/>
            <person name="Hildebrand F."/>
            <person name="Pallen M.J."/>
        </authorList>
    </citation>
    <scope>NUCLEOTIDE SEQUENCE</scope>
    <source>
        <strain evidence="4">ChiHjej12B11-1927</strain>
    </source>
</reference>
<evidence type="ECO:0000259" key="3">
    <source>
        <dbReference type="PROSITE" id="PS50977"/>
    </source>
</evidence>
<evidence type="ECO:0000256" key="1">
    <source>
        <dbReference type="ARBA" id="ARBA00023125"/>
    </source>
</evidence>
<dbReference type="PROSITE" id="PS50977">
    <property type="entry name" value="HTH_TETR_2"/>
    <property type="match status" value="1"/>
</dbReference>
<reference evidence="4" key="2">
    <citation type="submission" date="2021-04" db="EMBL/GenBank/DDBJ databases">
        <authorList>
            <person name="Gilroy R."/>
        </authorList>
    </citation>
    <scope>NUCLEOTIDE SEQUENCE</scope>
    <source>
        <strain evidence="4">ChiHjej12B11-1927</strain>
    </source>
</reference>
<gene>
    <name evidence="4" type="ORF">H9738_14995</name>
</gene>
<evidence type="ECO:0000256" key="2">
    <source>
        <dbReference type="PROSITE-ProRule" id="PRU00335"/>
    </source>
</evidence>
<dbReference type="Gene3D" id="1.10.357.10">
    <property type="entry name" value="Tetracycline Repressor, domain 2"/>
    <property type="match status" value="1"/>
</dbReference>